<comment type="caution">
    <text evidence="1">The sequence shown here is derived from an EMBL/GenBank/DDBJ whole genome shotgun (WGS) entry which is preliminary data.</text>
</comment>
<reference evidence="1" key="1">
    <citation type="journal article" date="2019" name="bioRxiv">
        <title>The Genome of the Zebra Mussel, Dreissena polymorpha: A Resource for Invasive Species Research.</title>
        <authorList>
            <person name="McCartney M.A."/>
            <person name="Auch B."/>
            <person name="Kono T."/>
            <person name="Mallez S."/>
            <person name="Zhang Y."/>
            <person name="Obille A."/>
            <person name="Becker A."/>
            <person name="Abrahante J.E."/>
            <person name="Garbe J."/>
            <person name="Badalamenti J.P."/>
            <person name="Herman A."/>
            <person name="Mangelson H."/>
            <person name="Liachko I."/>
            <person name="Sullivan S."/>
            <person name="Sone E.D."/>
            <person name="Koren S."/>
            <person name="Silverstein K.A.T."/>
            <person name="Beckman K.B."/>
            <person name="Gohl D.M."/>
        </authorList>
    </citation>
    <scope>NUCLEOTIDE SEQUENCE</scope>
    <source>
        <strain evidence="1">Duluth1</strain>
        <tissue evidence="1">Whole animal</tissue>
    </source>
</reference>
<evidence type="ECO:0000313" key="1">
    <source>
        <dbReference type="EMBL" id="KAH3729349.1"/>
    </source>
</evidence>
<protein>
    <submittedName>
        <fullName evidence="1">Uncharacterized protein</fullName>
    </submittedName>
</protein>
<proteinExistence type="predicted"/>
<evidence type="ECO:0000313" key="2">
    <source>
        <dbReference type="Proteomes" id="UP000828390"/>
    </source>
</evidence>
<organism evidence="1 2">
    <name type="scientific">Dreissena polymorpha</name>
    <name type="common">Zebra mussel</name>
    <name type="synonym">Mytilus polymorpha</name>
    <dbReference type="NCBI Taxonomy" id="45954"/>
    <lineage>
        <taxon>Eukaryota</taxon>
        <taxon>Metazoa</taxon>
        <taxon>Spiralia</taxon>
        <taxon>Lophotrochozoa</taxon>
        <taxon>Mollusca</taxon>
        <taxon>Bivalvia</taxon>
        <taxon>Autobranchia</taxon>
        <taxon>Heteroconchia</taxon>
        <taxon>Euheterodonta</taxon>
        <taxon>Imparidentia</taxon>
        <taxon>Neoheterodontei</taxon>
        <taxon>Myida</taxon>
        <taxon>Dreissenoidea</taxon>
        <taxon>Dreissenidae</taxon>
        <taxon>Dreissena</taxon>
    </lineage>
</organism>
<dbReference type="Proteomes" id="UP000828390">
    <property type="component" value="Unassembled WGS sequence"/>
</dbReference>
<sequence>MLNPNDRKRLSHNGTITLIRTNRVTSLKSIYSIEDIKNKSTALRLQTAHLFFFLKVNGPISISITKEGGCG</sequence>
<keyword evidence="2" id="KW-1185">Reference proteome</keyword>
<feature type="non-terminal residue" evidence="1">
    <location>
        <position position="71"/>
    </location>
</feature>
<name>A0A9D4CPR9_DREPO</name>
<reference evidence="1" key="2">
    <citation type="submission" date="2020-11" db="EMBL/GenBank/DDBJ databases">
        <authorList>
            <person name="McCartney M.A."/>
            <person name="Auch B."/>
            <person name="Kono T."/>
            <person name="Mallez S."/>
            <person name="Becker A."/>
            <person name="Gohl D.M."/>
            <person name="Silverstein K.A.T."/>
            <person name="Koren S."/>
            <person name="Bechman K.B."/>
            <person name="Herman A."/>
            <person name="Abrahante J.E."/>
            <person name="Garbe J."/>
        </authorList>
    </citation>
    <scope>NUCLEOTIDE SEQUENCE</scope>
    <source>
        <strain evidence="1">Duluth1</strain>
        <tissue evidence="1">Whole animal</tissue>
    </source>
</reference>
<dbReference type="EMBL" id="JAIWYP010000012">
    <property type="protein sequence ID" value="KAH3729349.1"/>
    <property type="molecule type" value="Genomic_DNA"/>
</dbReference>
<dbReference type="AlphaFoldDB" id="A0A9D4CPR9"/>
<gene>
    <name evidence="1" type="ORF">DPMN_055317</name>
</gene>
<accession>A0A9D4CPR9</accession>